<keyword evidence="2" id="KW-1185">Reference proteome</keyword>
<gene>
    <name evidence="1" type="ORF">QQF73_09690</name>
</gene>
<reference evidence="1 2" key="1">
    <citation type="submission" date="2023-05" db="EMBL/GenBank/DDBJ databases">
        <title>Marinobacter albus sp. nov., a marine bacterium isolated from sand in a coastal intertidal zone of huludao.</title>
        <authorList>
            <person name="Deng T."/>
        </authorList>
    </citation>
    <scope>NUCLEOTIDE SEQUENCE [LARGE SCALE GENOMIC DNA]</scope>
    <source>
        <strain evidence="1 2">M216</strain>
    </source>
</reference>
<dbReference type="RefSeq" id="WP_285368057.1">
    <property type="nucleotide sequence ID" value="NZ_JASSQD010000001.1"/>
</dbReference>
<accession>A0ABT7HC04</accession>
<evidence type="ECO:0000313" key="2">
    <source>
        <dbReference type="Proteomes" id="UP001223547"/>
    </source>
</evidence>
<dbReference type="EMBL" id="JASSQD010000001">
    <property type="protein sequence ID" value="MDK9557894.1"/>
    <property type="molecule type" value="Genomic_DNA"/>
</dbReference>
<organism evidence="1 2">
    <name type="scientific">Marinobacter albus</name>
    <dbReference type="NCBI Taxonomy" id="3030833"/>
    <lineage>
        <taxon>Bacteria</taxon>
        <taxon>Pseudomonadati</taxon>
        <taxon>Pseudomonadota</taxon>
        <taxon>Gammaproteobacteria</taxon>
        <taxon>Pseudomonadales</taxon>
        <taxon>Marinobacteraceae</taxon>
        <taxon>Marinobacter</taxon>
    </lineage>
</organism>
<evidence type="ECO:0000313" key="1">
    <source>
        <dbReference type="EMBL" id="MDK9557894.1"/>
    </source>
</evidence>
<proteinExistence type="predicted"/>
<dbReference type="Proteomes" id="UP001223547">
    <property type="component" value="Unassembled WGS sequence"/>
</dbReference>
<protein>
    <submittedName>
        <fullName evidence="1">Uncharacterized protein</fullName>
    </submittedName>
</protein>
<name>A0ABT7HC04_9GAMM</name>
<comment type="caution">
    <text evidence="1">The sequence shown here is derived from an EMBL/GenBank/DDBJ whole genome shotgun (WGS) entry which is preliminary data.</text>
</comment>
<sequence length="134" mass="15104">MPVNWLLRVMAPKEAGLRLFSLVLALLAGNVFASENLIYLTCEGVVTDTAFNKEVKKVKNDFLINKDDRTIQQIITGLTEEQTANLRMRYVETPTQFVSENGLLSINRRTLEYSVDGVMSTRINGHCKIVTPEL</sequence>